<dbReference type="Proteomes" id="UP000828941">
    <property type="component" value="Chromosome 2"/>
</dbReference>
<name>A0ACB9Q3V0_BAUVA</name>
<evidence type="ECO:0000313" key="2">
    <source>
        <dbReference type="Proteomes" id="UP000828941"/>
    </source>
</evidence>
<keyword evidence="2" id="KW-1185">Reference proteome</keyword>
<proteinExistence type="predicted"/>
<dbReference type="EMBL" id="CM039427">
    <property type="protein sequence ID" value="KAI4355660.1"/>
    <property type="molecule type" value="Genomic_DNA"/>
</dbReference>
<accession>A0ACB9Q3V0</accession>
<sequence>MATQTGEREERRRRIAERGSDRMALITGRIQNLPPSHLNSPPPLSTYHMRHESLPVSIDGKPPPSTSSSNLHLRHESLPVTALSLDPDNPTDQGGDGHKHVAVRSLGFRLKREEFPSGNNFFFTNEVEPLTENINANEEANPALVDDEDKIKQSEGTEAQKAKIDTDTEQHTSKTPESPEETEQHALGAPNAQKAILLKLARLKPSFLSSRELYLCIIASERIRAKCALAIALLVVIIYAITDSVEVLRPLFMVLLTDVTIVLYLLLEKDKASSSEAAAEGEKVLLIEDGDNWAGAVKLLERGLVGYQAMRGLFIDCSVYVVVIVCGTCFM</sequence>
<protein>
    <submittedName>
        <fullName evidence="1">Uncharacterized protein</fullName>
    </submittedName>
</protein>
<comment type="caution">
    <text evidence="1">The sequence shown here is derived from an EMBL/GenBank/DDBJ whole genome shotgun (WGS) entry which is preliminary data.</text>
</comment>
<evidence type="ECO:0000313" key="1">
    <source>
        <dbReference type="EMBL" id="KAI4355660.1"/>
    </source>
</evidence>
<organism evidence="1 2">
    <name type="scientific">Bauhinia variegata</name>
    <name type="common">Purple orchid tree</name>
    <name type="synonym">Phanera variegata</name>
    <dbReference type="NCBI Taxonomy" id="167791"/>
    <lineage>
        <taxon>Eukaryota</taxon>
        <taxon>Viridiplantae</taxon>
        <taxon>Streptophyta</taxon>
        <taxon>Embryophyta</taxon>
        <taxon>Tracheophyta</taxon>
        <taxon>Spermatophyta</taxon>
        <taxon>Magnoliopsida</taxon>
        <taxon>eudicotyledons</taxon>
        <taxon>Gunneridae</taxon>
        <taxon>Pentapetalae</taxon>
        <taxon>rosids</taxon>
        <taxon>fabids</taxon>
        <taxon>Fabales</taxon>
        <taxon>Fabaceae</taxon>
        <taxon>Cercidoideae</taxon>
        <taxon>Cercideae</taxon>
        <taxon>Bauhiniinae</taxon>
        <taxon>Bauhinia</taxon>
    </lineage>
</organism>
<reference evidence="1 2" key="1">
    <citation type="journal article" date="2022" name="DNA Res.">
        <title>Chromosomal-level genome assembly of the orchid tree Bauhinia variegata (Leguminosae; Cercidoideae) supports the allotetraploid origin hypothesis of Bauhinia.</title>
        <authorList>
            <person name="Zhong Y."/>
            <person name="Chen Y."/>
            <person name="Zheng D."/>
            <person name="Pang J."/>
            <person name="Liu Y."/>
            <person name="Luo S."/>
            <person name="Meng S."/>
            <person name="Qian L."/>
            <person name="Wei D."/>
            <person name="Dai S."/>
            <person name="Zhou R."/>
        </authorList>
    </citation>
    <scope>NUCLEOTIDE SEQUENCE [LARGE SCALE GENOMIC DNA]</scope>
    <source>
        <strain evidence="1">BV-YZ2020</strain>
    </source>
</reference>
<gene>
    <name evidence="1" type="ORF">L6164_004409</name>
</gene>